<dbReference type="InterPro" id="IPR050354">
    <property type="entry name" value="F-box/kelch-repeat_ARATH"/>
</dbReference>
<dbReference type="Proteomes" id="UP000032141">
    <property type="component" value="Chromosome C9"/>
</dbReference>
<accession>A0A0D3E0Q3</accession>
<protein>
    <recommendedName>
        <fullName evidence="1">FKB95-like N-terminal Kelch domain-containing protein</fullName>
    </recommendedName>
</protein>
<dbReference type="AlphaFoldDB" id="A0A0D3E0Q3"/>
<evidence type="ECO:0000259" key="1">
    <source>
        <dbReference type="Pfam" id="PF25210"/>
    </source>
</evidence>
<dbReference type="PANTHER" id="PTHR24414:SF134">
    <property type="entry name" value="F-BOX DOMAIN-CONTAINING PROTEIN"/>
    <property type="match status" value="1"/>
</dbReference>
<reference evidence="2 3" key="1">
    <citation type="journal article" date="2014" name="Genome Biol.">
        <title>Transcriptome and methylome profiling reveals relics of genome dominance in the mesopolyploid Brassica oleracea.</title>
        <authorList>
            <person name="Parkin I.A."/>
            <person name="Koh C."/>
            <person name="Tang H."/>
            <person name="Robinson S.J."/>
            <person name="Kagale S."/>
            <person name="Clarke W.E."/>
            <person name="Town C.D."/>
            <person name="Nixon J."/>
            <person name="Krishnakumar V."/>
            <person name="Bidwell S.L."/>
            <person name="Denoeud F."/>
            <person name="Belcram H."/>
            <person name="Links M.G."/>
            <person name="Just J."/>
            <person name="Clarke C."/>
            <person name="Bender T."/>
            <person name="Huebert T."/>
            <person name="Mason A.S."/>
            <person name="Pires J.C."/>
            <person name="Barker G."/>
            <person name="Moore J."/>
            <person name="Walley P.G."/>
            <person name="Manoli S."/>
            <person name="Batley J."/>
            <person name="Edwards D."/>
            <person name="Nelson M.N."/>
            <person name="Wang X."/>
            <person name="Paterson A.H."/>
            <person name="King G."/>
            <person name="Bancroft I."/>
            <person name="Chalhoub B."/>
            <person name="Sharpe A.G."/>
        </authorList>
    </citation>
    <scope>NUCLEOTIDE SEQUENCE</scope>
    <source>
        <strain evidence="2 3">cv. TO1000</strain>
    </source>
</reference>
<name>A0A0D3E0Q3_BRAOL</name>
<dbReference type="Pfam" id="PF25210">
    <property type="entry name" value="Kelch_FKB95"/>
    <property type="match status" value="1"/>
</dbReference>
<evidence type="ECO:0000313" key="3">
    <source>
        <dbReference type="Proteomes" id="UP000032141"/>
    </source>
</evidence>
<feature type="domain" description="FKB95-like N-terminal Kelch" evidence="1">
    <location>
        <begin position="1"/>
        <end position="106"/>
    </location>
</feature>
<reference evidence="2" key="2">
    <citation type="submission" date="2015-03" db="UniProtKB">
        <authorList>
            <consortium name="EnsemblPlants"/>
        </authorList>
    </citation>
    <scope>IDENTIFICATION</scope>
</reference>
<dbReference type="InterPro" id="IPR057499">
    <property type="entry name" value="Kelch_FKB95"/>
</dbReference>
<sequence>MMNSKEWEGACVVDDVLYYHDLSENVLRAYDPKQRCWSVVNGLQDFLVAETAGSFRSRTVNYGAKRLALFFSKKHDGNDTIFCAEIALERRQGGEIRGKLDSCDGVIEDVGPFHLVKFVSVTV</sequence>
<dbReference type="HOGENOM" id="CLU_032521_4_0_1"/>
<dbReference type="OMA" id="MMNSKEW"/>
<evidence type="ECO:0000313" key="2">
    <source>
        <dbReference type="EnsemblPlants" id="Bo9g009080.1"/>
    </source>
</evidence>
<dbReference type="PANTHER" id="PTHR24414">
    <property type="entry name" value="F-BOX/KELCH-REPEAT PROTEIN SKIP4"/>
    <property type="match status" value="1"/>
</dbReference>
<keyword evidence="3" id="KW-1185">Reference proteome</keyword>
<proteinExistence type="predicted"/>
<organism evidence="2 3">
    <name type="scientific">Brassica oleracea var. oleracea</name>
    <dbReference type="NCBI Taxonomy" id="109376"/>
    <lineage>
        <taxon>Eukaryota</taxon>
        <taxon>Viridiplantae</taxon>
        <taxon>Streptophyta</taxon>
        <taxon>Embryophyta</taxon>
        <taxon>Tracheophyta</taxon>
        <taxon>Spermatophyta</taxon>
        <taxon>Magnoliopsida</taxon>
        <taxon>eudicotyledons</taxon>
        <taxon>Gunneridae</taxon>
        <taxon>Pentapetalae</taxon>
        <taxon>rosids</taxon>
        <taxon>malvids</taxon>
        <taxon>Brassicales</taxon>
        <taxon>Brassicaceae</taxon>
        <taxon>Brassiceae</taxon>
        <taxon>Brassica</taxon>
    </lineage>
</organism>
<dbReference type="EnsemblPlants" id="Bo9g009080.1">
    <property type="protein sequence ID" value="Bo9g009080.1"/>
    <property type="gene ID" value="Bo9g009080"/>
</dbReference>
<dbReference type="Gramene" id="Bo9g009080.1">
    <property type="protein sequence ID" value="Bo9g009080.1"/>
    <property type="gene ID" value="Bo9g009080"/>
</dbReference>
<dbReference type="eggNOG" id="KOG1072">
    <property type="taxonomic scope" value="Eukaryota"/>
</dbReference>